<feature type="region of interest" description="Disordered" evidence="1">
    <location>
        <begin position="35"/>
        <end position="57"/>
    </location>
</feature>
<evidence type="ECO:0000313" key="3">
    <source>
        <dbReference type="Proteomes" id="UP001291623"/>
    </source>
</evidence>
<dbReference type="AlphaFoldDB" id="A0AAE1SIT8"/>
<name>A0AAE1SIT8_9SOLA</name>
<comment type="caution">
    <text evidence="2">The sequence shown here is derived from an EMBL/GenBank/DDBJ whole genome shotgun (WGS) entry which is preliminary data.</text>
</comment>
<protein>
    <submittedName>
        <fullName evidence="2">Uncharacterized protein</fullName>
    </submittedName>
</protein>
<organism evidence="2 3">
    <name type="scientific">Anisodus tanguticus</name>
    <dbReference type="NCBI Taxonomy" id="243964"/>
    <lineage>
        <taxon>Eukaryota</taxon>
        <taxon>Viridiplantae</taxon>
        <taxon>Streptophyta</taxon>
        <taxon>Embryophyta</taxon>
        <taxon>Tracheophyta</taxon>
        <taxon>Spermatophyta</taxon>
        <taxon>Magnoliopsida</taxon>
        <taxon>eudicotyledons</taxon>
        <taxon>Gunneridae</taxon>
        <taxon>Pentapetalae</taxon>
        <taxon>asterids</taxon>
        <taxon>lamiids</taxon>
        <taxon>Solanales</taxon>
        <taxon>Solanaceae</taxon>
        <taxon>Solanoideae</taxon>
        <taxon>Hyoscyameae</taxon>
        <taxon>Anisodus</taxon>
    </lineage>
</organism>
<sequence>MGEEYKQMLPPPPRRGQIKMKILNSLIKFATEFVSGGSTNKGKSPNCVDSVGRQKSF</sequence>
<evidence type="ECO:0000313" key="2">
    <source>
        <dbReference type="EMBL" id="KAK4370384.1"/>
    </source>
</evidence>
<gene>
    <name evidence="2" type="ORF">RND71_009859</name>
</gene>
<accession>A0AAE1SIT8</accession>
<dbReference type="Proteomes" id="UP001291623">
    <property type="component" value="Unassembled WGS sequence"/>
</dbReference>
<proteinExistence type="predicted"/>
<dbReference type="EMBL" id="JAVYJV010000005">
    <property type="protein sequence ID" value="KAK4370384.1"/>
    <property type="molecule type" value="Genomic_DNA"/>
</dbReference>
<keyword evidence="3" id="KW-1185">Reference proteome</keyword>
<reference evidence="2" key="1">
    <citation type="submission" date="2023-12" db="EMBL/GenBank/DDBJ databases">
        <title>Genome assembly of Anisodus tanguticus.</title>
        <authorList>
            <person name="Wang Y.-J."/>
        </authorList>
    </citation>
    <scope>NUCLEOTIDE SEQUENCE</scope>
    <source>
        <strain evidence="2">KB-2021</strain>
        <tissue evidence="2">Leaf</tissue>
    </source>
</reference>
<evidence type="ECO:0000256" key="1">
    <source>
        <dbReference type="SAM" id="MobiDB-lite"/>
    </source>
</evidence>